<comment type="caution">
    <text evidence="1">The sequence shown here is derived from an EMBL/GenBank/DDBJ whole genome shotgun (WGS) entry which is preliminary data.</text>
</comment>
<dbReference type="EMBL" id="JAHRIP010056483">
    <property type="protein sequence ID" value="MEQ2301970.1"/>
    <property type="molecule type" value="Genomic_DNA"/>
</dbReference>
<accession>A0ABV0Z8L9</accession>
<evidence type="ECO:0000313" key="2">
    <source>
        <dbReference type="Proteomes" id="UP001469553"/>
    </source>
</evidence>
<reference evidence="1 2" key="1">
    <citation type="submission" date="2021-06" db="EMBL/GenBank/DDBJ databases">
        <authorList>
            <person name="Palmer J.M."/>
        </authorList>
    </citation>
    <scope>NUCLEOTIDE SEQUENCE [LARGE SCALE GENOMIC DNA]</scope>
    <source>
        <strain evidence="1 2">AS_MEX2019</strain>
        <tissue evidence="1">Muscle</tissue>
    </source>
</reference>
<sequence>MNCCFILFSQTNHGHLIMKDIRDIQLILKSEFPSIFYGVAGQLLPISSGLQAKYTLDRSPVHHRATQANNHSHLRAIETNSLNSHVFGLWEEAGVPGGNPHMHRGNMQTPCRKTPGPELNPGPSYCKATVLPPAPLCSPEK</sequence>
<evidence type="ECO:0000313" key="1">
    <source>
        <dbReference type="EMBL" id="MEQ2301970.1"/>
    </source>
</evidence>
<keyword evidence="2" id="KW-1185">Reference proteome</keyword>
<dbReference type="Proteomes" id="UP001469553">
    <property type="component" value="Unassembled WGS sequence"/>
</dbReference>
<proteinExistence type="predicted"/>
<protein>
    <submittedName>
        <fullName evidence="1">Uncharacterized protein</fullName>
    </submittedName>
</protein>
<organism evidence="1 2">
    <name type="scientific">Ameca splendens</name>
    <dbReference type="NCBI Taxonomy" id="208324"/>
    <lineage>
        <taxon>Eukaryota</taxon>
        <taxon>Metazoa</taxon>
        <taxon>Chordata</taxon>
        <taxon>Craniata</taxon>
        <taxon>Vertebrata</taxon>
        <taxon>Euteleostomi</taxon>
        <taxon>Actinopterygii</taxon>
        <taxon>Neopterygii</taxon>
        <taxon>Teleostei</taxon>
        <taxon>Neoteleostei</taxon>
        <taxon>Acanthomorphata</taxon>
        <taxon>Ovalentaria</taxon>
        <taxon>Atherinomorphae</taxon>
        <taxon>Cyprinodontiformes</taxon>
        <taxon>Goodeidae</taxon>
        <taxon>Ameca</taxon>
    </lineage>
</organism>
<name>A0ABV0Z8L9_9TELE</name>
<gene>
    <name evidence="1" type="ORF">AMECASPLE_001628</name>
</gene>